<protein>
    <submittedName>
        <fullName evidence="1">Uncharacterized protein</fullName>
    </submittedName>
</protein>
<accession>A0ACC0X101</accession>
<evidence type="ECO:0000313" key="1">
    <source>
        <dbReference type="EMBL" id="KAJ0007303.1"/>
    </source>
</evidence>
<reference evidence="2" key="1">
    <citation type="journal article" date="2023" name="G3 (Bethesda)">
        <title>Genome assembly and association tests identify interacting loci associated with vigor, precocity, and sex in interspecific pistachio rootstocks.</title>
        <authorList>
            <person name="Palmer W."/>
            <person name="Jacygrad E."/>
            <person name="Sagayaradj S."/>
            <person name="Cavanaugh K."/>
            <person name="Han R."/>
            <person name="Bertier L."/>
            <person name="Beede B."/>
            <person name="Kafkas S."/>
            <person name="Golino D."/>
            <person name="Preece J."/>
            <person name="Michelmore R."/>
        </authorList>
    </citation>
    <scope>NUCLEOTIDE SEQUENCE [LARGE SCALE GENOMIC DNA]</scope>
</reference>
<evidence type="ECO:0000313" key="2">
    <source>
        <dbReference type="Proteomes" id="UP001163603"/>
    </source>
</evidence>
<comment type="caution">
    <text evidence="1">The sequence shown here is derived from an EMBL/GenBank/DDBJ whole genome shotgun (WGS) entry which is preliminary data.</text>
</comment>
<dbReference type="Proteomes" id="UP001163603">
    <property type="component" value="Chromosome 15"/>
</dbReference>
<gene>
    <name evidence="1" type="ORF">Pint_30571</name>
</gene>
<organism evidence="1 2">
    <name type="scientific">Pistacia integerrima</name>
    <dbReference type="NCBI Taxonomy" id="434235"/>
    <lineage>
        <taxon>Eukaryota</taxon>
        <taxon>Viridiplantae</taxon>
        <taxon>Streptophyta</taxon>
        <taxon>Embryophyta</taxon>
        <taxon>Tracheophyta</taxon>
        <taxon>Spermatophyta</taxon>
        <taxon>Magnoliopsida</taxon>
        <taxon>eudicotyledons</taxon>
        <taxon>Gunneridae</taxon>
        <taxon>Pentapetalae</taxon>
        <taxon>rosids</taxon>
        <taxon>malvids</taxon>
        <taxon>Sapindales</taxon>
        <taxon>Anacardiaceae</taxon>
        <taxon>Pistacia</taxon>
    </lineage>
</organism>
<keyword evidence="2" id="KW-1185">Reference proteome</keyword>
<dbReference type="EMBL" id="CM047750">
    <property type="protein sequence ID" value="KAJ0007303.1"/>
    <property type="molecule type" value="Genomic_DNA"/>
</dbReference>
<proteinExistence type="predicted"/>
<sequence>MKVRRDSNTGGQSNSWIHFSYTVELARALANTKGDHRVDLVTRQIASPLRRCLALLTIVAVEPISSTSPVVLAITKGSLWQHIPEFVDGAINHIVNMARALGHSLGQNKFEQLLERGRRPEDINATHKIMKRIEDEEMGLDATEMVVIPLGMDFSYVRTQDLLEGDTNLKSLLTSDRNNRRHLPPIWSKIMRFFTNPHKPTILALSRPDPKTNVTTLLKASGECQPLQDPANMGDFINPALVEPFNLTLIEATAYGFPIVATENGGPVDIVKVLNSGLLIDPQDQKAIADVLLKLVLTKTCEQCRNRHPTTRLEIMKVPEEPMSDSKGCGRSFFKVLKETSSLMGSLMQQHDRKNSLKPTPRRLP</sequence>
<name>A0ACC0X101_9ROSI</name>